<sequence>MDSASHSSNLKRHDVTEDQIVIEGPVEPAYLAKLNMSADLNVFREAPKQHRALIDIAGSSDGLVYIIRNRNTIIGYVTFHEPDKYSRWCKHPNILELGAIEISPAWRKHKLGKKLLKYAFSNPVMEEKIVITIEFCWHWDLDHTGLDIWQYQKMLSKLFGSAGLVRVATDDPEILEHIANVLMARIGSRVSEADVQKFEDMKFQGTSIFS</sequence>
<dbReference type="PIRSF" id="PIRSF021278">
    <property type="entry name" value="AcuA"/>
    <property type="match status" value="1"/>
</dbReference>
<evidence type="ECO:0000313" key="3">
    <source>
        <dbReference type="Proteomes" id="UP000199584"/>
    </source>
</evidence>
<reference evidence="3" key="1">
    <citation type="submission" date="2016-10" db="EMBL/GenBank/DDBJ databases">
        <authorList>
            <person name="Varghese N."/>
            <person name="Submissions S."/>
        </authorList>
    </citation>
    <scope>NUCLEOTIDE SEQUENCE [LARGE SCALE GENOMIC DNA]</scope>
    <source>
        <strain evidence="3">DSM 3669</strain>
    </source>
</reference>
<dbReference type="Proteomes" id="UP000199584">
    <property type="component" value="Unassembled WGS sequence"/>
</dbReference>
<dbReference type="InterPro" id="IPR000182">
    <property type="entry name" value="GNAT_dom"/>
</dbReference>
<dbReference type="GO" id="GO:0045150">
    <property type="term" value="P:acetoin catabolic process"/>
    <property type="evidence" value="ECO:0007669"/>
    <property type="project" value="InterPro"/>
</dbReference>
<proteinExistence type="predicted"/>
<evidence type="ECO:0000259" key="1">
    <source>
        <dbReference type="PROSITE" id="PS51186"/>
    </source>
</evidence>
<dbReference type="InterPro" id="IPR024699">
    <property type="entry name" value="AcuA"/>
</dbReference>
<dbReference type="GO" id="GO:0016747">
    <property type="term" value="F:acyltransferase activity, transferring groups other than amino-acyl groups"/>
    <property type="evidence" value="ECO:0007669"/>
    <property type="project" value="InterPro"/>
</dbReference>
<dbReference type="InterPro" id="IPR016181">
    <property type="entry name" value="Acyl_CoA_acyltransferase"/>
</dbReference>
<name>A0A1I6D960_9FIRM</name>
<dbReference type="PROSITE" id="PS51186">
    <property type="entry name" value="GNAT"/>
    <property type="match status" value="1"/>
</dbReference>
<organism evidence="2 3">
    <name type="scientific">Desulfoscipio geothermicus DSM 3669</name>
    <dbReference type="NCBI Taxonomy" id="1121426"/>
    <lineage>
        <taxon>Bacteria</taxon>
        <taxon>Bacillati</taxon>
        <taxon>Bacillota</taxon>
        <taxon>Clostridia</taxon>
        <taxon>Eubacteriales</taxon>
        <taxon>Desulfallaceae</taxon>
        <taxon>Desulfoscipio</taxon>
    </lineage>
</organism>
<gene>
    <name evidence="2" type="ORF">SAMN05660706_107103</name>
</gene>
<dbReference type="Pfam" id="PF00583">
    <property type="entry name" value="Acetyltransf_1"/>
    <property type="match status" value="1"/>
</dbReference>
<accession>A0A1I6D960</accession>
<dbReference type="AlphaFoldDB" id="A0A1I6D960"/>
<dbReference type="RefSeq" id="WP_245779669.1">
    <property type="nucleotide sequence ID" value="NZ_FOYM01000007.1"/>
</dbReference>
<dbReference type="Gene3D" id="3.40.630.30">
    <property type="match status" value="1"/>
</dbReference>
<dbReference type="EMBL" id="FOYM01000007">
    <property type="protein sequence ID" value="SFR02000.1"/>
    <property type="molecule type" value="Genomic_DNA"/>
</dbReference>
<dbReference type="GO" id="GO:0019152">
    <property type="term" value="F:acetoin dehydrogenase (NAD+) activity"/>
    <property type="evidence" value="ECO:0007669"/>
    <property type="project" value="InterPro"/>
</dbReference>
<dbReference type="STRING" id="39060.SAMN05660706_107103"/>
<protein>
    <submittedName>
        <fullName evidence="2">Acetoin utilization protein AcuA</fullName>
    </submittedName>
</protein>
<evidence type="ECO:0000313" key="2">
    <source>
        <dbReference type="EMBL" id="SFR02000.1"/>
    </source>
</evidence>
<dbReference type="SUPFAM" id="SSF55729">
    <property type="entry name" value="Acyl-CoA N-acyltransferases (Nat)"/>
    <property type="match status" value="1"/>
</dbReference>
<keyword evidence="3" id="KW-1185">Reference proteome</keyword>
<feature type="domain" description="N-acetyltransferase" evidence="1">
    <location>
        <begin position="20"/>
        <end position="188"/>
    </location>
</feature>